<dbReference type="SUPFAM" id="SSF53474">
    <property type="entry name" value="alpha/beta-Hydrolases"/>
    <property type="match status" value="1"/>
</dbReference>
<reference evidence="3" key="1">
    <citation type="journal article" date="2019" name="Int. J. Syst. Evol. Microbiol.">
        <title>The Global Catalogue of Microorganisms (GCM) 10K type strain sequencing project: providing services to taxonomists for standard genome sequencing and annotation.</title>
        <authorList>
            <consortium name="The Broad Institute Genomics Platform"/>
            <consortium name="The Broad Institute Genome Sequencing Center for Infectious Disease"/>
            <person name="Wu L."/>
            <person name="Ma J."/>
        </authorList>
    </citation>
    <scope>NUCLEOTIDE SEQUENCE [LARGE SCALE GENOMIC DNA]</scope>
    <source>
        <strain evidence="3">CCUG 54518</strain>
    </source>
</reference>
<keyword evidence="3" id="KW-1185">Reference proteome</keyword>
<keyword evidence="2" id="KW-0378">Hydrolase</keyword>
<organism evidence="2 3">
    <name type="scientific">Hydrogenophaga bisanensis</name>
    <dbReference type="NCBI Taxonomy" id="439611"/>
    <lineage>
        <taxon>Bacteria</taxon>
        <taxon>Pseudomonadati</taxon>
        <taxon>Pseudomonadota</taxon>
        <taxon>Betaproteobacteria</taxon>
        <taxon>Burkholderiales</taxon>
        <taxon>Comamonadaceae</taxon>
        <taxon>Hydrogenophaga</taxon>
    </lineage>
</organism>
<dbReference type="Proteomes" id="UP001596495">
    <property type="component" value="Unassembled WGS sequence"/>
</dbReference>
<dbReference type="EMBL" id="JBHTBX010000001">
    <property type="protein sequence ID" value="MFC7433279.1"/>
    <property type="molecule type" value="Genomic_DNA"/>
</dbReference>
<proteinExistence type="predicted"/>
<dbReference type="InterPro" id="IPR050266">
    <property type="entry name" value="AB_hydrolase_sf"/>
</dbReference>
<dbReference type="GO" id="GO:0016787">
    <property type="term" value="F:hydrolase activity"/>
    <property type="evidence" value="ECO:0007669"/>
    <property type="project" value="UniProtKB-KW"/>
</dbReference>
<dbReference type="InterPro" id="IPR000073">
    <property type="entry name" value="AB_hydrolase_1"/>
</dbReference>
<evidence type="ECO:0000313" key="2">
    <source>
        <dbReference type="EMBL" id="MFC7433279.1"/>
    </source>
</evidence>
<dbReference type="PANTHER" id="PTHR43798:SF33">
    <property type="entry name" value="HYDROLASE, PUTATIVE (AFU_ORTHOLOGUE AFUA_2G14860)-RELATED"/>
    <property type="match status" value="1"/>
</dbReference>
<evidence type="ECO:0000259" key="1">
    <source>
        <dbReference type="Pfam" id="PF12697"/>
    </source>
</evidence>
<gene>
    <name evidence="2" type="ORF">ACFQNJ_02000</name>
</gene>
<evidence type="ECO:0000313" key="3">
    <source>
        <dbReference type="Proteomes" id="UP001596495"/>
    </source>
</evidence>
<comment type="caution">
    <text evidence="2">The sequence shown here is derived from an EMBL/GenBank/DDBJ whole genome shotgun (WGS) entry which is preliminary data.</text>
</comment>
<dbReference type="Gene3D" id="3.40.50.1820">
    <property type="entry name" value="alpha/beta hydrolase"/>
    <property type="match status" value="1"/>
</dbReference>
<dbReference type="RefSeq" id="WP_374638895.1">
    <property type="nucleotide sequence ID" value="NZ_JBHTBX010000001.1"/>
</dbReference>
<dbReference type="Pfam" id="PF12697">
    <property type="entry name" value="Abhydrolase_6"/>
    <property type="match status" value="1"/>
</dbReference>
<dbReference type="InterPro" id="IPR029058">
    <property type="entry name" value="AB_hydrolase_fold"/>
</dbReference>
<protein>
    <submittedName>
        <fullName evidence="2">Alpha/beta fold hydrolase</fullName>
    </submittedName>
</protein>
<name>A0ABW2R6V5_9BURK</name>
<accession>A0ABW2R6V5</accession>
<feature type="domain" description="AB hydrolase-1" evidence="1">
    <location>
        <begin position="25"/>
        <end position="262"/>
    </location>
</feature>
<sequence length="271" mass="30734">MRRINIEGVDLEVACHPGDPHREPLVFLHEGLGSVAMWPQRGRDWPRELCERTGRAGWVYSRRGYGGSDPVPDVRGPSRIEGFWHVGRHEVDYMHREARDVLPRLLAALDIRRPVLIGHSDGGTIALLHATQHPVAACVVMAPHVFVEEMTIQAIDTARQQYLDHQSPGSLRERLSRYHHDVDNAFWQWNDIWLSESFRSFDIRQECAAIQAPVLAIQGIDDPYGSLRQVEDIRQHLPAAELLVLDQCGHSPHRDQPDRLTDAVAEFLAGV</sequence>
<dbReference type="PANTHER" id="PTHR43798">
    <property type="entry name" value="MONOACYLGLYCEROL LIPASE"/>
    <property type="match status" value="1"/>
</dbReference>